<dbReference type="Gene3D" id="3.30.70.20">
    <property type="match status" value="2"/>
</dbReference>
<accession>A0A2K3UUK0</accession>
<dbReference type="PROSITE" id="PS51379">
    <property type="entry name" value="4FE4S_FER_2"/>
    <property type="match status" value="4"/>
</dbReference>
<dbReference type="Pfam" id="PF12838">
    <property type="entry name" value="Fer4_7"/>
    <property type="match status" value="2"/>
</dbReference>
<keyword evidence="5" id="KW-0411">Iron-sulfur</keyword>
<sequence>MLKGVLERLDESGRVLPRFTAPRCLLERQAVGGCDACQVACPHAAIDLGPLGDSVKINPDRCTGCGICVQSCPTGALEYALDAPLQSVHDQRGGSDDEATLTCGESGAGGPTLPCLGRVTPALVAAAGAWDTPLTLIHGDCAACPVGAPEVPARLHEVAQVAQTLREPTGQPAQVTVRPAVPADTERAVRVSRRGAFTSLFRAGRQQLAQAIPESPLPFVDWSVPEDRTPAEWRWRRLSLKPAPAAQTPVHWPAPVVDDTCIDCPVCANVCPTEAITRDLQPDGGVKLLLNLSACTGCMGCLRSCPPQAIHEQRDWLPAAFSVPILLRESDSVM</sequence>
<dbReference type="GO" id="GO:0051539">
    <property type="term" value="F:4 iron, 4 sulfur cluster binding"/>
    <property type="evidence" value="ECO:0007669"/>
    <property type="project" value="UniProtKB-KW"/>
</dbReference>
<feature type="domain" description="4Fe-4S ferredoxin-type" evidence="6">
    <location>
        <begin position="22"/>
        <end position="51"/>
    </location>
</feature>
<keyword evidence="8" id="KW-1185">Reference proteome</keyword>
<evidence type="ECO:0000256" key="2">
    <source>
        <dbReference type="ARBA" id="ARBA00022723"/>
    </source>
</evidence>
<keyword evidence="3" id="KW-0677">Repeat</keyword>
<feature type="domain" description="4Fe-4S ferredoxin-type" evidence="6">
    <location>
        <begin position="53"/>
        <end position="82"/>
    </location>
</feature>
<evidence type="ECO:0000259" key="6">
    <source>
        <dbReference type="PROSITE" id="PS51379"/>
    </source>
</evidence>
<dbReference type="GO" id="GO:0046872">
    <property type="term" value="F:metal ion binding"/>
    <property type="evidence" value="ECO:0007669"/>
    <property type="project" value="UniProtKB-KW"/>
</dbReference>
<evidence type="ECO:0000256" key="3">
    <source>
        <dbReference type="ARBA" id="ARBA00022737"/>
    </source>
</evidence>
<dbReference type="PANTHER" id="PTHR43724">
    <property type="entry name" value="PYRUVATE SYNTHASE SUBUNIT PORD"/>
    <property type="match status" value="1"/>
</dbReference>
<evidence type="ECO:0000256" key="5">
    <source>
        <dbReference type="ARBA" id="ARBA00023014"/>
    </source>
</evidence>
<keyword evidence="1" id="KW-0004">4Fe-4S</keyword>
<reference evidence="7 8" key="1">
    <citation type="submission" date="2018-01" db="EMBL/GenBank/DDBJ databases">
        <title>Deinococcus koreensis sp. nov., a radiation-resistant bacterium isolated from river water.</title>
        <authorList>
            <person name="Choi A."/>
        </authorList>
    </citation>
    <scope>NUCLEOTIDE SEQUENCE [LARGE SCALE GENOMIC DNA]</scope>
    <source>
        <strain evidence="7 8">SJW1-2</strain>
    </source>
</reference>
<dbReference type="PANTHER" id="PTHR43724:SF1">
    <property type="entry name" value="PYRUVATE SYNTHASE SUBUNIT PORD"/>
    <property type="match status" value="1"/>
</dbReference>
<comment type="caution">
    <text evidence="7">The sequence shown here is derived from an EMBL/GenBank/DDBJ whole genome shotgun (WGS) entry which is preliminary data.</text>
</comment>
<evidence type="ECO:0000256" key="1">
    <source>
        <dbReference type="ARBA" id="ARBA00022485"/>
    </source>
</evidence>
<dbReference type="RefSeq" id="WP_103309552.1">
    <property type="nucleotide sequence ID" value="NZ_PPPD01000001.1"/>
</dbReference>
<dbReference type="AlphaFoldDB" id="A0A2K3UUK0"/>
<name>A0A2K3UUK0_9DEIO</name>
<dbReference type="InterPro" id="IPR017896">
    <property type="entry name" value="4Fe4S_Fe-S-bd"/>
</dbReference>
<feature type="domain" description="4Fe-4S ferredoxin-type" evidence="6">
    <location>
        <begin position="286"/>
        <end position="315"/>
    </location>
</feature>
<dbReference type="InterPro" id="IPR017900">
    <property type="entry name" value="4Fe4S_Fe_S_CS"/>
</dbReference>
<protein>
    <submittedName>
        <fullName evidence="7">Ferredoxin</fullName>
    </submittedName>
</protein>
<dbReference type="EMBL" id="PPPD01000001">
    <property type="protein sequence ID" value="PNY80213.1"/>
    <property type="molecule type" value="Genomic_DNA"/>
</dbReference>
<keyword evidence="2" id="KW-0479">Metal-binding</keyword>
<dbReference type="Proteomes" id="UP000236379">
    <property type="component" value="Unassembled WGS sequence"/>
</dbReference>
<keyword evidence="4" id="KW-0408">Iron</keyword>
<dbReference type="InterPro" id="IPR043256">
    <property type="entry name" value="MvhB-like"/>
</dbReference>
<dbReference type="SUPFAM" id="SSF54862">
    <property type="entry name" value="4Fe-4S ferredoxins"/>
    <property type="match status" value="1"/>
</dbReference>
<gene>
    <name evidence="7" type="ORF">CVO96_01530</name>
</gene>
<proteinExistence type="predicted"/>
<evidence type="ECO:0000313" key="7">
    <source>
        <dbReference type="EMBL" id="PNY80213.1"/>
    </source>
</evidence>
<organism evidence="7 8">
    <name type="scientific">Deinococcus koreensis</name>
    <dbReference type="NCBI Taxonomy" id="2054903"/>
    <lineage>
        <taxon>Bacteria</taxon>
        <taxon>Thermotogati</taxon>
        <taxon>Deinococcota</taxon>
        <taxon>Deinococci</taxon>
        <taxon>Deinococcales</taxon>
        <taxon>Deinococcaceae</taxon>
        <taxon>Deinococcus</taxon>
    </lineage>
</organism>
<evidence type="ECO:0000313" key="8">
    <source>
        <dbReference type="Proteomes" id="UP000236379"/>
    </source>
</evidence>
<evidence type="ECO:0000256" key="4">
    <source>
        <dbReference type="ARBA" id="ARBA00023004"/>
    </source>
</evidence>
<dbReference type="OrthoDB" id="9672at2"/>
<feature type="domain" description="4Fe-4S ferredoxin-type" evidence="6">
    <location>
        <begin position="253"/>
        <end position="281"/>
    </location>
</feature>
<dbReference type="PROSITE" id="PS00198">
    <property type="entry name" value="4FE4S_FER_1"/>
    <property type="match status" value="3"/>
</dbReference>
<dbReference type="PIRSF" id="PIRSF005658">
    <property type="entry name" value="FwdF"/>
    <property type="match status" value="1"/>
</dbReference>